<accession>A0AAV7WU07</accession>
<reference evidence="2" key="1">
    <citation type="journal article" date="2022" name="bioRxiv">
        <title>Sequencing and chromosome-scale assembly of the giantPleurodeles waltlgenome.</title>
        <authorList>
            <person name="Brown T."/>
            <person name="Elewa A."/>
            <person name="Iarovenko S."/>
            <person name="Subramanian E."/>
            <person name="Araus A.J."/>
            <person name="Petzold A."/>
            <person name="Susuki M."/>
            <person name="Suzuki K.-i.T."/>
            <person name="Hayashi T."/>
            <person name="Toyoda A."/>
            <person name="Oliveira C."/>
            <person name="Osipova E."/>
            <person name="Leigh N.D."/>
            <person name="Simon A."/>
            <person name="Yun M.H."/>
        </authorList>
    </citation>
    <scope>NUCLEOTIDE SEQUENCE</scope>
    <source>
        <strain evidence="2">20211129_DDA</strain>
        <tissue evidence="2">Liver</tissue>
    </source>
</reference>
<evidence type="ECO:0000256" key="1">
    <source>
        <dbReference type="SAM" id="MobiDB-lite"/>
    </source>
</evidence>
<evidence type="ECO:0000313" key="3">
    <source>
        <dbReference type="Proteomes" id="UP001066276"/>
    </source>
</evidence>
<sequence length="296" mass="31038">MSRRVRGTRDPGSPRGLSPLGARVLVVCGEGEPSVPTMFLTELLCQLGVVPRWAKFPPPGAVSGILLRGSTCVRAPVFPPRCPRIYEGEFGARAGGWSSDGGGVLPGPRPKVQQILVSGPQAHPAPCYLSGLLRRGFPACVPLCLSPPKVAPSPAGVQVFRLPVSGPPIHGAPIGPRARRAQIRSLPASPTPRASRPPDLSPGVPDGATPPGAAPVAPLGPGRPGLVWCSPDGLGRRAVPGPAPGPAPPSNDCRHSRALDFELPESQFGRKQDWMWQWIWADDGGVRSTLRVRPPS</sequence>
<name>A0AAV7WU07_PLEWA</name>
<dbReference type="EMBL" id="JANPWB010000001">
    <property type="protein sequence ID" value="KAJ1216296.1"/>
    <property type="molecule type" value="Genomic_DNA"/>
</dbReference>
<feature type="region of interest" description="Disordered" evidence="1">
    <location>
        <begin position="187"/>
        <end position="219"/>
    </location>
</feature>
<comment type="caution">
    <text evidence="2">The sequence shown here is derived from an EMBL/GenBank/DDBJ whole genome shotgun (WGS) entry which is preliminary data.</text>
</comment>
<keyword evidence="3" id="KW-1185">Reference proteome</keyword>
<organism evidence="2 3">
    <name type="scientific">Pleurodeles waltl</name>
    <name type="common">Iberian ribbed newt</name>
    <dbReference type="NCBI Taxonomy" id="8319"/>
    <lineage>
        <taxon>Eukaryota</taxon>
        <taxon>Metazoa</taxon>
        <taxon>Chordata</taxon>
        <taxon>Craniata</taxon>
        <taxon>Vertebrata</taxon>
        <taxon>Euteleostomi</taxon>
        <taxon>Amphibia</taxon>
        <taxon>Batrachia</taxon>
        <taxon>Caudata</taxon>
        <taxon>Salamandroidea</taxon>
        <taxon>Salamandridae</taxon>
        <taxon>Pleurodelinae</taxon>
        <taxon>Pleurodeles</taxon>
    </lineage>
</organism>
<gene>
    <name evidence="2" type="ORF">NDU88_003900</name>
</gene>
<evidence type="ECO:0000313" key="2">
    <source>
        <dbReference type="EMBL" id="KAJ1216296.1"/>
    </source>
</evidence>
<proteinExistence type="predicted"/>
<dbReference type="Proteomes" id="UP001066276">
    <property type="component" value="Chromosome 1_1"/>
</dbReference>
<protein>
    <submittedName>
        <fullName evidence="2">Uncharacterized protein</fullName>
    </submittedName>
</protein>
<dbReference type="AlphaFoldDB" id="A0AAV7WU07"/>